<dbReference type="GO" id="GO:0045109">
    <property type="term" value="P:intermediate filament organization"/>
    <property type="evidence" value="ECO:0007669"/>
    <property type="project" value="TreeGrafter"/>
</dbReference>
<feature type="compositionally biased region" description="Basic residues" evidence="6">
    <location>
        <begin position="933"/>
        <end position="945"/>
    </location>
</feature>
<feature type="coiled-coil region" evidence="5">
    <location>
        <begin position="355"/>
        <end position="421"/>
    </location>
</feature>
<feature type="domain" description="IF rod" evidence="7">
    <location>
        <begin position="132"/>
        <end position="443"/>
    </location>
</feature>
<dbReference type="GO" id="GO:0005615">
    <property type="term" value="C:extracellular space"/>
    <property type="evidence" value="ECO:0007669"/>
    <property type="project" value="TreeGrafter"/>
</dbReference>
<dbReference type="PROSITE" id="PS51842">
    <property type="entry name" value="IF_ROD_2"/>
    <property type="match status" value="2"/>
</dbReference>
<accession>A0AAD1R926</accession>
<dbReference type="PRINTS" id="PR01276">
    <property type="entry name" value="TYPE2KERATIN"/>
</dbReference>
<evidence type="ECO:0000256" key="1">
    <source>
        <dbReference type="ARBA" id="ARBA00022754"/>
    </source>
</evidence>
<evidence type="ECO:0000256" key="4">
    <source>
        <dbReference type="RuleBase" id="RU000685"/>
    </source>
</evidence>
<feature type="region of interest" description="Disordered" evidence="6">
    <location>
        <begin position="897"/>
        <end position="945"/>
    </location>
</feature>
<dbReference type="InterPro" id="IPR032444">
    <property type="entry name" value="Keratin_2_head"/>
</dbReference>
<feature type="coiled-coil region" evidence="5">
    <location>
        <begin position="150"/>
        <end position="268"/>
    </location>
</feature>
<name>A0AAD1R926_PELCU</name>
<dbReference type="GO" id="GO:0030280">
    <property type="term" value="F:structural constituent of skin epidermis"/>
    <property type="evidence" value="ECO:0007669"/>
    <property type="project" value="TreeGrafter"/>
</dbReference>
<evidence type="ECO:0000256" key="2">
    <source>
        <dbReference type="ARBA" id="ARBA00023054"/>
    </source>
</evidence>
<dbReference type="FunFam" id="1.20.5.170:FF:000004">
    <property type="entry name" value="Keratin, type II cytoskeletal 5"/>
    <property type="match status" value="2"/>
</dbReference>
<proteinExistence type="inferred from homology"/>
<dbReference type="SUPFAM" id="SSF90257">
    <property type="entry name" value="Myosin rod fragments"/>
    <property type="match status" value="1"/>
</dbReference>
<evidence type="ECO:0000256" key="5">
    <source>
        <dbReference type="SAM" id="Coils"/>
    </source>
</evidence>
<sequence length="945" mass="105476">MSHHSILGTSGKKHFSSCSMASPKHGSSYHTLSHSSKSAAHKTLHCFSSRSAHSMGSRANKVSMGSCHSGKTGHGSGHGSGYGSGFSIGGIGYGFGGSGCSGGINNVTVNQGLLAPLNLEIDPSIQRVRTEEKNQIRGLNDKFASFIDKVRFLEQQNKMLETKWSLLQEQRSAHFQIEPLFEAFIGNLRRQLESLGCERERLDSERNNMEQSVEELRRRYEEEVNRRAAAENEFVGIKRDVDAAFINRAELQGKADSLNEEISFLRTLYDAEISQLQAQISDTSVVVSMDNSRNLDLDGIIAEVRSQYEDIANRSRAEAEATYQSRFEELQTAAGRNGNNLQNSRDEICELNRAIQGLRGEIDNVKAQRSALESAINEAEERGESAVRDAKNKLSELEGALQKAKQDMARQLREYQELMNVKLALDIEIATYRKMLEGEEGRLTAHDSVNICNILIKRFHYPIYNSRTTKRVKKCQSGGEATSQPGRTKYSIGSLCLLSGYETFKKKILTTCFSSLSRMLDLKKEFLLLRGGGETGPDLLCKNIGGINNVTVNQGLLAPLNLEIDPSIQRVRTEEKNQIRGLNDKFASFIDKVRFLEQQNKMLETKWSLLQEQKSAHIQIEPLFEAFVGNLRRQLESLGCERERLDSERNNMEQSVEELRRRYEEEMNRRTAAENEFVAIKRDVDAAFMNRAELQGKADSLTEEISFLRTLYDAEIAQLQAQISDTSVVVSMDNSRDLDLDGIIAEVRSQYEDIANRSRAEAEATYQSRFEELQTAAGRNGNNLQSSRDEICELNRAIQGLRGEIDNVKAQRSALESAINEAEERGESAVRDAKNKLSELEGALQKAKQDMARQLREYQELMNVKLALDIEIATYRKMLEGEEGRLTAHDSVNISVLHSSTGGKSSSGGKSHGTSDHKGGFSASSGRSFSHLGKSKHSSGHGHHC</sequence>
<protein>
    <submittedName>
        <fullName evidence="8">Keratin, type II cytoskeletal cochleal-like</fullName>
    </submittedName>
</protein>
<dbReference type="SMART" id="SM01391">
    <property type="entry name" value="Filament"/>
    <property type="match status" value="2"/>
</dbReference>
<dbReference type="EMBL" id="OW240912">
    <property type="protein sequence ID" value="CAH2224871.1"/>
    <property type="molecule type" value="Genomic_DNA"/>
</dbReference>
<dbReference type="FunFam" id="1.20.5.1160:FF:000001">
    <property type="entry name" value="Keratin type II"/>
    <property type="match status" value="2"/>
</dbReference>
<feature type="region of interest" description="Disordered" evidence="6">
    <location>
        <begin position="58"/>
        <end position="78"/>
    </location>
</feature>
<reference evidence="8" key="1">
    <citation type="submission" date="2022-03" db="EMBL/GenBank/DDBJ databases">
        <authorList>
            <person name="Alioto T."/>
            <person name="Alioto T."/>
            <person name="Gomez Garrido J."/>
        </authorList>
    </citation>
    <scope>NUCLEOTIDE SEQUENCE</scope>
</reference>
<feature type="compositionally biased region" description="Low complexity" evidence="6">
    <location>
        <begin position="920"/>
        <end position="932"/>
    </location>
</feature>
<dbReference type="SUPFAM" id="SSF64593">
    <property type="entry name" value="Intermediate filament protein, coiled coil region"/>
    <property type="match status" value="5"/>
</dbReference>
<dbReference type="Gene3D" id="1.20.5.1160">
    <property type="entry name" value="Vasodilator-stimulated phosphoprotein"/>
    <property type="match status" value="2"/>
</dbReference>
<dbReference type="PANTHER" id="PTHR45616:SF60">
    <property type="entry name" value="KERATIN 59"/>
    <property type="match status" value="1"/>
</dbReference>
<dbReference type="Gene3D" id="1.20.5.170">
    <property type="match status" value="2"/>
</dbReference>
<feature type="domain" description="IF rod" evidence="7">
    <location>
        <begin position="575"/>
        <end position="886"/>
    </location>
</feature>
<dbReference type="Proteomes" id="UP001295444">
    <property type="component" value="Chromosome 01"/>
</dbReference>
<evidence type="ECO:0000256" key="3">
    <source>
        <dbReference type="ARBA" id="ARBA00061646"/>
    </source>
</evidence>
<feature type="coiled-coil region" evidence="5">
    <location>
        <begin position="798"/>
        <end position="864"/>
    </location>
</feature>
<dbReference type="GO" id="GO:0031424">
    <property type="term" value="P:keratinization"/>
    <property type="evidence" value="ECO:0007669"/>
    <property type="project" value="TreeGrafter"/>
</dbReference>
<evidence type="ECO:0000256" key="6">
    <source>
        <dbReference type="SAM" id="MobiDB-lite"/>
    </source>
</evidence>
<feature type="compositionally biased region" description="Low complexity" evidence="6">
    <location>
        <begin position="898"/>
        <end position="909"/>
    </location>
</feature>
<dbReference type="FunFam" id="1.20.5.500:FF:000001">
    <property type="entry name" value="Type II keratin 23"/>
    <property type="match status" value="2"/>
</dbReference>
<dbReference type="Gene3D" id="1.20.5.500">
    <property type="entry name" value="Single helix bin"/>
    <property type="match status" value="2"/>
</dbReference>
<dbReference type="GO" id="GO:0045095">
    <property type="term" value="C:keratin filament"/>
    <property type="evidence" value="ECO:0007669"/>
    <property type="project" value="InterPro"/>
</dbReference>
<keyword evidence="2 5" id="KW-0175">Coiled coil</keyword>
<keyword evidence="9" id="KW-1185">Reference proteome</keyword>
<dbReference type="InterPro" id="IPR018039">
    <property type="entry name" value="IF_conserved"/>
</dbReference>
<dbReference type="PANTHER" id="PTHR45616">
    <property type="entry name" value="GATA-TYPE DOMAIN-CONTAINING PROTEIN"/>
    <property type="match status" value="1"/>
</dbReference>
<dbReference type="AlphaFoldDB" id="A0AAD1R926"/>
<dbReference type="Pfam" id="PF16208">
    <property type="entry name" value="Keratin_2_head"/>
    <property type="match status" value="2"/>
</dbReference>
<feature type="coiled-coil region" evidence="5">
    <location>
        <begin position="593"/>
        <end position="711"/>
    </location>
</feature>
<dbReference type="InterPro" id="IPR039008">
    <property type="entry name" value="IF_rod_dom"/>
</dbReference>
<organism evidence="8 9">
    <name type="scientific">Pelobates cultripes</name>
    <name type="common">Western spadefoot toad</name>
    <dbReference type="NCBI Taxonomy" id="61616"/>
    <lineage>
        <taxon>Eukaryota</taxon>
        <taxon>Metazoa</taxon>
        <taxon>Chordata</taxon>
        <taxon>Craniata</taxon>
        <taxon>Vertebrata</taxon>
        <taxon>Euteleostomi</taxon>
        <taxon>Amphibia</taxon>
        <taxon>Batrachia</taxon>
        <taxon>Anura</taxon>
        <taxon>Pelobatoidea</taxon>
        <taxon>Pelobatidae</taxon>
        <taxon>Pelobates</taxon>
    </lineage>
</organism>
<comment type="similarity">
    <text evidence="3 4">Belongs to the intermediate filament family.</text>
</comment>
<evidence type="ECO:0000259" key="7">
    <source>
        <dbReference type="PROSITE" id="PS51842"/>
    </source>
</evidence>
<gene>
    <name evidence="8" type="ORF">PECUL_23A060073</name>
</gene>
<dbReference type="Pfam" id="PF00038">
    <property type="entry name" value="Filament"/>
    <property type="match status" value="2"/>
</dbReference>
<dbReference type="PROSITE" id="PS00226">
    <property type="entry name" value="IF_ROD_1"/>
    <property type="match status" value="2"/>
</dbReference>
<evidence type="ECO:0000313" key="9">
    <source>
        <dbReference type="Proteomes" id="UP001295444"/>
    </source>
</evidence>
<dbReference type="InterPro" id="IPR003054">
    <property type="entry name" value="Keratin_II"/>
</dbReference>
<evidence type="ECO:0000313" key="8">
    <source>
        <dbReference type="EMBL" id="CAH2224871.1"/>
    </source>
</evidence>
<keyword evidence="1 4" id="KW-0403">Intermediate filament</keyword>